<accession>A0A6B0UL22</accession>
<protein>
    <submittedName>
        <fullName evidence="1">Putative secreted protein</fullName>
    </submittedName>
</protein>
<proteinExistence type="predicted"/>
<sequence length="115" mass="12558">MTLRLSRQPPLLALLASGTGGGAPPSSFFRWDPFFLLFFLTLGTSLEAVLGPPSFSARVSSFPGPLPCALTSFLRLRDPFFFFRDDLHLALALRLSLRLGGKPAAVLSINFWICS</sequence>
<dbReference type="EMBL" id="GIFC01008374">
    <property type="protein sequence ID" value="MXU90457.1"/>
    <property type="molecule type" value="Transcribed_RNA"/>
</dbReference>
<evidence type="ECO:0000313" key="1">
    <source>
        <dbReference type="EMBL" id="MXU90457.1"/>
    </source>
</evidence>
<name>A0A6B0UL22_IXORI</name>
<organism evidence="1">
    <name type="scientific">Ixodes ricinus</name>
    <name type="common">Common tick</name>
    <name type="synonym">Acarus ricinus</name>
    <dbReference type="NCBI Taxonomy" id="34613"/>
    <lineage>
        <taxon>Eukaryota</taxon>
        <taxon>Metazoa</taxon>
        <taxon>Ecdysozoa</taxon>
        <taxon>Arthropoda</taxon>
        <taxon>Chelicerata</taxon>
        <taxon>Arachnida</taxon>
        <taxon>Acari</taxon>
        <taxon>Parasitiformes</taxon>
        <taxon>Ixodida</taxon>
        <taxon>Ixodoidea</taxon>
        <taxon>Ixodidae</taxon>
        <taxon>Ixodinae</taxon>
        <taxon>Ixodes</taxon>
    </lineage>
</organism>
<dbReference type="AlphaFoldDB" id="A0A6B0UL22"/>
<reference evidence="1" key="1">
    <citation type="submission" date="2019-12" db="EMBL/GenBank/DDBJ databases">
        <title>An insight into the sialome of adult female Ixodes ricinus ticks feeding for 6 days.</title>
        <authorList>
            <person name="Perner J."/>
            <person name="Ribeiro J.M.C."/>
        </authorList>
    </citation>
    <scope>NUCLEOTIDE SEQUENCE</scope>
    <source>
        <strain evidence="1">Semi-engorged</strain>
        <tissue evidence="1">Salivary glands</tissue>
    </source>
</reference>